<evidence type="ECO:0000256" key="1">
    <source>
        <dbReference type="ARBA" id="ARBA00002663"/>
    </source>
</evidence>
<evidence type="ECO:0000256" key="5">
    <source>
        <dbReference type="ARBA" id="ARBA00022801"/>
    </source>
</evidence>
<organism evidence="9 10">
    <name type="scientific">Terriglobus roseus</name>
    <dbReference type="NCBI Taxonomy" id="392734"/>
    <lineage>
        <taxon>Bacteria</taxon>
        <taxon>Pseudomonadati</taxon>
        <taxon>Acidobacteriota</taxon>
        <taxon>Terriglobia</taxon>
        <taxon>Terriglobales</taxon>
        <taxon>Acidobacteriaceae</taxon>
        <taxon>Terriglobus</taxon>
    </lineage>
</organism>
<reference evidence="9 10" key="1">
    <citation type="submission" date="2016-10" db="EMBL/GenBank/DDBJ databases">
        <authorList>
            <person name="de Groot N.N."/>
        </authorList>
    </citation>
    <scope>NUCLEOTIDE SEQUENCE [LARGE SCALE GENOMIC DNA]</scope>
    <source>
        <strain evidence="9 10">GAS232</strain>
    </source>
</reference>
<dbReference type="Proteomes" id="UP000182427">
    <property type="component" value="Chromosome I"/>
</dbReference>
<dbReference type="PROSITE" id="PS00648">
    <property type="entry name" value="RIBONUCLEASE_P"/>
    <property type="match status" value="1"/>
</dbReference>
<keyword evidence="5 7" id="KW-0378">Hydrolase</keyword>
<evidence type="ECO:0000256" key="2">
    <source>
        <dbReference type="ARBA" id="ARBA00022694"/>
    </source>
</evidence>
<comment type="catalytic activity">
    <reaction evidence="7">
        <text>Endonucleolytic cleavage of RNA, removing 5'-extranucleotides from tRNA precursor.</text>
        <dbReference type="EC" id="3.1.26.5"/>
    </reaction>
</comment>
<dbReference type="PANTHER" id="PTHR33992">
    <property type="entry name" value="RIBONUCLEASE P PROTEIN COMPONENT"/>
    <property type="match status" value="1"/>
</dbReference>
<dbReference type="NCBIfam" id="TIGR00188">
    <property type="entry name" value="rnpA"/>
    <property type="match status" value="1"/>
</dbReference>
<dbReference type="InterPro" id="IPR020539">
    <property type="entry name" value="RNase_P_CS"/>
</dbReference>
<keyword evidence="3 7" id="KW-0540">Nuclease</keyword>
<dbReference type="Gene3D" id="3.30.230.10">
    <property type="match status" value="1"/>
</dbReference>
<dbReference type="EMBL" id="LT629690">
    <property type="protein sequence ID" value="SDF89291.1"/>
    <property type="molecule type" value="Genomic_DNA"/>
</dbReference>
<keyword evidence="6 7" id="KW-0694">RNA-binding</keyword>
<dbReference type="PANTHER" id="PTHR33992:SF1">
    <property type="entry name" value="RIBONUCLEASE P PROTEIN COMPONENT"/>
    <property type="match status" value="1"/>
</dbReference>
<comment type="similarity">
    <text evidence="7">Belongs to the RnpA family.</text>
</comment>
<dbReference type="Pfam" id="PF00825">
    <property type="entry name" value="Ribonuclease_P"/>
    <property type="match status" value="1"/>
</dbReference>
<protein>
    <recommendedName>
        <fullName evidence="7 8">Ribonuclease P protein component</fullName>
        <shortName evidence="7">RNase P protein</shortName>
        <shortName evidence="7">RNaseP protein</shortName>
        <ecNumber evidence="7 8">3.1.26.5</ecNumber>
    </recommendedName>
    <alternativeName>
        <fullName evidence="7">Protein C5</fullName>
    </alternativeName>
</protein>
<dbReference type="RefSeq" id="WP_083346380.1">
    <property type="nucleotide sequence ID" value="NZ_LT629690.1"/>
</dbReference>
<evidence type="ECO:0000256" key="3">
    <source>
        <dbReference type="ARBA" id="ARBA00022722"/>
    </source>
</evidence>
<evidence type="ECO:0000256" key="6">
    <source>
        <dbReference type="ARBA" id="ARBA00022884"/>
    </source>
</evidence>
<keyword evidence="10" id="KW-1185">Reference proteome</keyword>
<dbReference type="EC" id="3.1.26.5" evidence="7 8"/>
<dbReference type="GO" id="GO:0004526">
    <property type="term" value="F:ribonuclease P activity"/>
    <property type="evidence" value="ECO:0007669"/>
    <property type="project" value="UniProtKB-UniRule"/>
</dbReference>
<dbReference type="GO" id="GO:0000049">
    <property type="term" value="F:tRNA binding"/>
    <property type="evidence" value="ECO:0007669"/>
    <property type="project" value="UniProtKB-UniRule"/>
</dbReference>
<name>A0A1G7PST8_9BACT</name>
<dbReference type="GO" id="GO:0030677">
    <property type="term" value="C:ribonuclease P complex"/>
    <property type="evidence" value="ECO:0007669"/>
    <property type="project" value="TreeGrafter"/>
</dbReference>
<evidence type="ECO:0000256" key="7">
    <source>
        <dbReference type="HAMAP-Rule" id="MF_00227"/>
    </source>
</evidence>
<sequence>MNVSIPKPKISFAELRLRKHADYQRAYAASRKQHSREVTWFCAHRDAMPERRLHPSELLYGQPHSGPRIGLTVGKVMGKAHDRNRIKRRMRAAVAMHAALLADLPVDVILHPRRTVLLLEWDKLQREVANVFRAVRKQYATQTER</sequence>
<evidence type="ECO:0000313" key="10">
    <source>
        <dbReference type="Proteomes" id="UP000182427"/>
    </source>
</evidence>
<dbReference type="HAMAP" id="MF_00227">
    <property type="entry name" value="RNase_P"/>
    <property type="match status" value="1"/>
</dbReference>
<evidence type="ECO:0000256" key="8">
    <source>
        <dbReference type="NCBIfam" id="TIGR00188"/>
    </source>
</evidence>
<evidence type="ECO:0000256" key="4">
    <source>
        <dbReference type="ARBA" id="ARBA00022759"/>
    </source>
</evidence>
<dbReference type="GO" id="GO:0001682">
    <property type="term" value="P:tRNA 5'-leader removal"/>
    <property type="evidence" value="ECO:0007669"/>
    <property type="project" value="UniProtKB-UniRule"/>
</dbReference>
<gene>
    <name evidence="7" type="primary">rnpA</name>
    <name evidence="9" type="ORF">SAMN05444167_3612</name>
</gene>
<dbReference type="AlphaFoldDB" id="A0A1G7PST8"/>
<keyword evidence="2 7" id="KW-0819">tRNA processing</keyword>
<evidence type="ECO:0000313" key="9">
    <source>
        <dbReference type="EMBL" id="SDF89291.1"/>
    </source>
</evidence>
<comment type="subunit">
    <text evidence="7">Consists of a catalytic RNA component (M1 or rnpB) and a protein subunit.</text>
</comment>
<proteinExistence type="inferred from homology"/>
<dbReference type="GO" id="GO:0042781">
    <property type="term" value="F:3'-tRNA processing endoribonuclease activity"/>
    <property type="evidence" value="ECO:0007669"/>
    <property type="project" value="TreeGrafter"/>
</dbReference>
<comment type="function">
    <text evidence="1 7">RNaseP catalyzes the removal of the 5'-leader sequence from pre-tRNA to produce the mature 5'-terminus. It can also cleave other RNA substrates such as 4.5S RNA. The protein component plays an auxiliary but essential role in vivo by binding to the 5'-leader sequence and broadening the substrate specificity of the ribozyme.</text>
</comment>
<dbReference type="InterPro" id="IPR000100">
    <property type="entry name" value="RNase_P"/>
</dbReference>
<accession>A0A1G7PST8</accession>
<dbReference type="InterPro" id="IPR014721">
    <property type="entry name" value="Ribsml_uS5_D2-typ_fold_subgr"/>
</dbReference>
<keyword evidence="4 7" id="KW-0255">Endonuclease</keyword>
<dbReference type="SUPFAM" id="SSF54211">
    <property type="entry name" value="Ribosomal protein S5 domain 2-like"/>
    <property type="match status" value="1"/>
</dbReference>
<dbReference type="OrthoDB" id="9810867at2"/>
<dbReference type="InterPro" id="IPR020568">
    <property type="entry name" value="Ribosomal_Su5_D2-typ_SF"/>
</dbReference>